<feature type="signal peptide" evidence="1">
    <location>
        <begin position="1"/>
        <end position="22"/>
    </location>
</feature>
<dbReference type="EMBL" id="FJVC01000026">
    <property type="protein sequence ID" value="CZT41184.1"/>
    <property type="molecule type" value="Genomic_DNA"/>
</dbReference>
<name>A0A1E1LWE8_RHYSE</name>
<dbReference type="Proteomes" id="UP000177625">
    <property type="component" value="Unassembled WGS sequence"/>
</dbReference>
<reference evidence="3" key="1">
    <citation type="submission" date="2016-03" db="EMBL/GenBank/DDBJ databases">
        <authorList>
            <person name="Guldener U."/>
        </authorList>
    </citation>
    <scope>NUCLEOTIDE SEQUENCE [LARGE SCALE GENOMIC DNA]</scope>
</reference>
<evidence type="ECO:0000313" key="3">
    <source>
        <dbReference type="Proteomes" id="UP000177625"/>
    </source>
</evidence>
<evidence type="ECO:0000256" key="1">
    <source>
        <dbReference type="SAM" id="SignalP"/>
    </source>
</evidence>
<feature type="chain" id="PRO_5009447713" evidence="1">
    <location>
        <begin position="23"/>
        <end position="109"/>
    </location>
</feature>
<accession>A0A1E1LWE8</accession>
<keyword evidence="1" id="KW-0732">Signal</keyword>
<organism evidence="2 3">
    <name type="scientific">Rhynchosporium secalis</name>
    <name type="common">Barley scald fungus</name>
    <dbReference type="NCBI Taxonomy" id="38038"/>
    <lineage>
        <taxon>Eukaryota</taxon>
        <taxon>Fungi</taxon>
        <taxon>Dikarya</taxon>
        <taxon>Ascomycota</taxon>
        <taxon>Pezizomycotina</taxon>
        <taxon>Leotiomycetes</taxon>
        <taxon>Helotiales</taxon>
        <taxon>Ploettnerulaceae</taxon>
        <taxon>Rhynchosporium</taxon>
    </lineage>
</organism>
<dbReference type="AlphaFoldDB" id="A0A1E1LWE8"/>
<protein>
    <submittedName>
        <fullName evidence="2">Uncharacterized protein</fullName>
    </submittedName>
</protein>
<proteinExistence type="predicted"/>
<evidence type="ECO:0000313" key="2">
    <source>
        <dbReference type="EMBL" id="CZT41184.1"/>
    </source>
</evidence>
<gene>
    <name evidence="2" type="ORF">RSE6_00897</name>
</gene>
<keyword evidence="3" id="KW-1185">Reference proteome</keyword>
<sequence length="109" mass="12086">MGNSNPVFQAVTLSMLVSSLFCFSKISPSNQVSFASSPSNTSLNTSKNFPESVRLPLDGKAGWLRRLKKLPSQEKDQDHGLRARSIPILQYKMVKLRFLGITTGLNEET</sequence>